<sequence length="148" mass="16620">MLGEEPYKEYFPSSILLNSNLHLEPIVFQASSPPPLSSNLRRVMHTEGHLHDDALTVQKWCRLLGVAQSGGGEPPVVPRCPWLLQDLHSQGRTVVSSWRWRACSGVCWITTTSVCRVEQCPPGHHLPAGDHRRASLYVTNLFLCEGRR</sequence>
<accession>A0A8J4Y9F8</accession>
<dbReference type="EMBL" id="JACEEZ010008609">
    <property type="protein sequence ID" value="KAG0723117.1"/>
    <property type="molecule type" value="Genomic_DNA"/>
</dbReference>
<evidence type="ECO:0000313" key="1">
    <source>
        <dbReference type="EMBL" id="KAG0723117.1"/>
    </source>
</evidence>
<gene>
    <name evidence="1" type="ORF">GWK47_043244</name>
</gene>
<dbReference type="AlphaFoldDB" id="A0A8J4Y9F8"/>
<comment type="caution">
    <text evidence="1">The sequence shown here is derived from an EMBL/GenBank/DDBJ whole genome shotgun (WGS) entry which is preliminary data.</text>
</comment>
<protein>
    <submittedName>
        <fullName evidence="1">Uncharacterized protein</fullName>
    </submittedName>
</protein>
<reference evidence="1" key="1">
    <citation type="submission" date="2020-07" db="EMBL/GenBank/DDBJ databases">
        <title>The High-quality genome of the commercially important snow crab, Chionoecetes opilio.</title>
        <authorList>
            <person name="Jeong J.-H."/>
            <person name="Ryu S."/>
        </authorList>
    </citation>
    <scope>NUCLEOTIDE SEQUENCE</scope>
    <source>
        <strain evidence="1">MADBK_172401_WGS</strain>
        <tissue evidence="1">Digestive gland</tissue>
    </source>
</reference>
<evidence type="ECO:0000313" key="2">
    <source>
        <dbReference type="Proteomes" id="UP000770661"/>
    </source>
</evidence>
<organism evidence="1 2">
    <name type="scientific">Chionoecetes opilio</name>
    <name type="common">Atlantic snow crab</name>
    <name type="synonym">Cancer opilio</name>
    <dbReference type="NCBI Taxonomy" id="41210"/>
    <lineage>
        <taxon>Eukaryota</taxon>
        <taxon>Metazoa</taxon>
        <taxon>Ecdysozoa</taxon>
        <taxon>Arthropoda</taxon>
        <taxon>Crustacea</taxon>
        <taxon>Multicrustacea</taxon>
        <taxon>Malacostraca</taxon>
        <taxon>Eumalacostraca</taxon>
        <taxon>Eucarida</taxon>
        <taxon>Decapoda</taxon>
        <taxon>Pleocyemata</taxon>
        <taxon>Brachyura</taxon>
        <taxon>Eubrachyura</taxon>
        <taxon>Majoidea</taxon>
        <taxon>Majidae</taxon>
        <taxon>Chionoecetes</taxon>
    </lineage>
</organism>
<name>A0A8J4Y9F8_CHIOP</name>
<proteinExistence type="predicted"/>
<dbReference type="Proteomes" id="UP000770661">
    <property type="component" value="Unassembled WGS sequence"/>
</dbReference>
<keyword evidence="2" id="KW-1185">Reference proteome</keyword>